<accession>A0A8H7T2B7</accession>
<reference evidence="1" key="1">
    <citation type="submission" date="2021-02" db="EMBL/GenBank/DDBJ databases">
        <title>Genome sequence Cadophora malorum strain M34.</title>
        <authorList>
            <person name="Stefanovic E."/>
            <person name="Vu D."/>
            <person name="Scully C."/>
            <person name="Dijksterhuis J."/>
            <person name="Roader J."/>
            <person name="Houbraken J."/>
        </authorList>
    </citation>
    <scope>NUCLEOTIDE SEQUENCE</scope>
    <source>
        <strain evidence="1">M34</strain>
    </source>
</reference>
<dbReference type="EMBL" id="JAFJYH010000447">
    <property type="protein sequence ID" value="KAG4411706.1"/>
    <property type="molecule type" value="Genomic_DNA"/>
</dbReference>
<dbReference type="Proteomes" id="UP000664132">
    <property type="component" value="Unassembled WGS sequence"/>
</dbReference>
<protein>
    <recommendedName>
        <fullName evidence="3">Peptidase M61 catalytic domain-containing protein</fullName>
    </recommendedName>
</protein>
<comment type="caution">
    <text evidence="1">The sequence shown here is derived from an EMBL/GenBank/DDBJ whole genome shotgun (WGS) entry which is preliminary data.</text>
</comment>
<sequence length="613" mass="69335">MLLFAHKMADITIPDLRVLLTPQFDSNAQAVSLLVSIAIESPALLRDEVLVTFPSTFSCVCTEHELDVSDEQGALLLVFEDLGRSSERSWLPARQTVRYVRMTYKVTPSAKEQFKTDGPVLGLHSEQGGLLGSGFAVIPVFPLEEYRTIVQWDLKRAPIGTRAVWTYGEGPCAIERVGPASILRDSVYMVGQIQSNPPSTSSGVRSASYGYYWFGNLPPNIEVIKDIHQSFFNNVQKFFETDVNETGDIDHLFFANVPKGVKKCLVEPSPHRSFVRNTNHYKSFGGTSFGHSHILNYDDQIGEVKDYDLVRRMAHEMSHIWLGPSVVESVDWLYEGIKNCLSIYMPFRHHGPRSGDYFQATINMLCTRYYTSPLINLSFEEVLRLAPTDAYAREHVGARAWAFVVSVDLRARQLAKDKLKTIRPIEDIAMIPLANNKARGEAYGVQEWMNLLTPIMGQQMQQRYDDFCNGTTILLPVSLYGAKTHYLKQIDKPVLDFGMDRDSFSKGVVERLKTGSRAEIAGLMDGDKILWSPHEWRCVDDDNVPMDVEIEREGARRKVRYLPRAFEMAKSWEMVKRDEMELKALEDSLAKEAKGPKMGVFKIPTRPSNGNKG</sequence>
<keyword evidence="2" id="KW-1185">Reference proteome</keyword>
<evidence type="ECO:0000313" key="2">
    <source>
        <dbReference type="Proteomes" id="UP000664132"/>
    </source>
</evidence>
<proteinExistence type="predicted"/>
<dbReference type="OrthoDB" id="626167at2759"/>
<organism evidence="1 2">
    <name type="scientific">Cadophora malorum</name>
    <dbReference type="NCBI Taxonomy" id="108018"/>
    <lineage>
        <taxon>Eukaryota</taxon>
        <taxon>Fungi</taxon>
        <taxon>Dikarya</taxon>
        <taxon>Ascomycota</taxon>
        <taxon>Pezizomycotina</taxon>
        <taxon>Leotiomycetes</taxon>
        <taxon>Helotiales</taxon>
        <taxon>Ploettnerulaceae</taxon>
        <taxon>Cadophora</taxon>
    </lineage>
</organism>
<evidence type="ECO:0000313" key="1">
    <source>
        <dbReference type="EMBL" id="KAG4411706.1"/>
    </source>
</evidence>
<name>A0A8H7T2B7_9HELO</name>
<gene>
    <name evidence="1" type="ORF">IFR04_015160</name>
</gene>
<evidence type="ECO:0008006" key="3">
    <source>
        <dbReference type="Google" id="ProtNLM"/>
    </source>
</evidence>
<dbReference type="AlphaFoldDB" id="A0A8H7T2B7"/>